<dbReference type="PANTHER" id="PTHR22950">
    <property type="entry name" value="AMINO ACID TRANSPORTER"/>
    <property type="match status" value="1"/>
</dbReference>
<proteinExistence type="inferred from homology"/>
<evidence type="ECO:0000256" key="5">
    <source>
        <dbReference type="ARBA" id="ARBA00023136"/>
    </source>
</evidence>
<dbReference type="KEGG" id="cdet:87940929"/>
<dbReference type="PANTHER" id="PTHR22950:SF479">
    <property type="entry name" value="AMINO ACID TRANSPORTER (EUROFUNG)-RELATED"/>
    <property type="match status" value="1"/>
</dbReference>
<feature type="transmembrane region" description="Helical" evidence="7">
    <location>
        <begin position="343"/>
        <end position="366"/>
    </location>
</feature>
<feature type="transmembrane region" description="Helical" evidence="7">
    <location>
        <begin position="412"/>
        <end position="436"/>
    </location>
</feature>
<keyword evidence="5 7" id="KW-0472">Membrane</keyword>
<dbReference type="AlphaFoldDB" id="A0AAX4I8C7"/>
<keyword evidence="10" id="KW-1185">Reference proteome</keyword>
<keyword evidence="4 7" id="KW-1133">Transmembrane helix</keyword>
<dbReference type="Proteomes" id="UP001322277">
    <property type="component" value="Chromosome 3"/>
</dbReference>
<organism evidence="9 10">
    <name type="scientific">Colletotrichum destructivum</name>
    <dbReference type="NCBI Taxonomy" id="34406"/>
    <lineage>
        <taxon>Eukaryota</taxon>
        <taxon>Fungi</taxon>
        <taxon>Dikarya</taxon>
        <taxon>Ascomycota</taxon>
        <taxon>Pezizomycotina</taxon>
        <taxon>Sordariomycetes</taxon>
        <taxon>Hypocreomycetidae</taxon>
        <taxon>Glomerellales</taxon>
        <taxon>Glomerellaceae</taxon>
        <taxon>Colletotrichum</taxon>
        <taxon>Colletotrichum destructivum species complex</taxon>
    </lineage>
</organism>
<evidence type="ECO:0000256" key="1">
    <source>
        <dbReference type="ARBA" id="ARBA00004141"/>
    </source>
</evidence>
<feature type="compositionally biased region" description="Gly residues" evidence="6">
    <location>
        <begin position="33"/>
        <end position="43"/>
    </location>
</feature>
<dbReference type="Pfam" id="PF01490">
    <property type="entry name" value="Aa_trans"/>
    <property type="match status" value="1"/>
</dbReference>
<feature type="transmembrane region" description="Helical" evidence="7">
    <location>
        <begin position="301"/>
        <end position="323"/>
    </location>
</feature>
<evidence type="ECO:0000313" key="10">
    <source>
        <dbReference type="Proteomes" id="UP001322277"/>
    </source>
</evidence>
<gene>
    <name evidence="9" type="ORF">CDEST_04426</name>
</gene>
<feature type="transmembrane region" description="Helical" evidence="7">
    <location>
        <begin position="224"/>
        <end position="242"/>
    </location>
</feature>
<accession>A0AAX4I8C7</accession>
<evidence type="ECO:0000256" key="2">
    <source>
        <dbReference type="ARBA" id="ARBA00008066"/>
    </source>
</evidence>
<dbReference type="GO" id="GO:0015179">
    <property type="term" value="F:L-amino acid transmembrane transporter activity"/>
    <property type="evidence" value="ECO:0007669"/>
    <property type="project" value="TreeGrafter"/>
</dbReference>
<dbReference type="InterPro" id="IPR013057">
    <property type="entry name" value="AA_transpt_TM"/>
</dbReference>
<feature type="transmembrane region" description="Helical" evidence="7">
    <location>
        <begin position="162"/>
        <end position="186"/>
    </location>
</feature>
<feature type="transmembrane region" description="Helical" evidence="7">
    <location>
        <begin position="386"/>
        <end position="406"/>
    </location>
</feature>
<evidence type="ECO:0000259" key="8">
    <source>
        <dbReference type="Pfam" id="PF01490"/>
    </source>
</evidence>
<keyword evidence="3 7" id="KW-0812">Transmembrane</keyword>
<reference evidence="10" key="1">
    <citation type="journal article" date="2023" name="bioRxiv">
        <title>Complete genome of the Medicago anthracnose fungus, Colletotrichum destructivum, reveals a mini-chromosome-like region within a core chromosome.</title>
        <authorList>
            <person name="Lapalu N."/>
            <person name="Simon A."/>
            <person name="Lu A."/>
            <person name="Plaumann P.-L."/>
            <person name="Amselem J."/>
            <person name="Pigne S."/>
            <person name="Auger A."/>
            <person name="Koch C."/>
            <person name="Dallery J.-F."/>
            <person name="O'Connell R.J."/>
        </authorList>
    </citation>
    <scope>NUCLEOTIDE SEQUENCE [LARGE SCALE GENOMIC DNA]</scope>
    <source>
        <strain evidence="10">CBS 520.97</strain>
    </source>
</reference>
<dbReference type="RefSeq" id="XP_062776636.1">
    <property type="nucleotide sequence ID" value="XM_062920585.1"/>
</dbReference>
<feature type="domain" description="Amino acid transporter transmembrane" evidence="8">
    <location>
        <begin position="82"/>
        <end position="473"/>
    </location>
</feature>
<evidence type="ECO:0000256" key="7">
    <source>
        <dbReference type="SAM" id="Phobius"/>
    </source>
</evidence>
<evidence type="ECO:0000256" key="3">
    <source>
        <dbReference type="ARBA" id="ARBA00022692"/>
    </source>
</evidence>
<name>A0AAX4I8C7_9PEZI</name>
<evidence type="ECO:0000313" key="9">
    <source>
        <dbReference type="EMBL" id="WQF79412.1"/>
    </source>
</evidence>
<feature type="transmembrane region" description="Helical" evidence="7">
    <location>
        <begin position="88"/>
        <end position="108"/>
    </location>
</feature>
<feature type="transmembrane region" description="Helical" evidence="7">
    <location>
        <begin position="114"/>
        <end position="134"/>
    </location>
</feature>
<dbReference type="GO" id="GO:0016020">
    <property type="term" value="C:membrane"/>
    <property type="evidence" value="ECO:0007669"/>
    <property type="project" value="UniProtKB-SubCell"/>
</dbReference>
<sequence>MIPNTTIPPAAEPADDQIAATANQKKNSKTGRNGNGNGNGSGHGSSRLFAQDDDDATSEKLVGEMTEFEKRKIMAGNAKFHRLGWKRLVVVLIVQAVALGSLSIPGAFATLGMVAGVICSIGIGLIAIYTSYIVGKVKVKFPHVEHYPAAGGLMFGRIGSEVVGVMLVLMLVLLTASHCLTGTIAFQVITESHICSVVWGVVSAVILILLAIPPSFAEMAILGYIDFASIILAIGITMIATGVTNSASETPAQWSAWPKEDISFSSAFLAICNIFFAYSFSISQFSFMDEMHTPTDYMKSIWSLGILEIIIYTLTGALIYSFVGPDVQSPAILSTSSTVAKVAFGVALPVIFISGSICTTVAARYIHGRVYKDSITRYINTKEGWITWLALITVFTWIGFVVAEAIPFFSELIGMVSSLLNSGFTLYIPAMMWFILIKEGKWYSKKNIFWSILNGLIFIMGLIVLVGGTYSCIKSIIDQYSAGTIKNAFSCALLI</sequence>
<dbReference type="GeneID" id="87940929"/>
<evidence type="ECO:0000256" key="4">
    <source>
        <dbReference type="ARBA" id="ARBA00022989"/>
    </source>
</evidence>
<dbReference type="EMBL" id="CP137307">
    <property type="protein sequence ID" value="WQF79412.1"/>
    <property type="molecule type" value="Genomic_DNA"/>
</dbReference>
<feature type="transmembrane region" description="Helical" evidence="7">
    <location>
        <begin position="192"/>
        <end position="212"/>
    </location>
</feature>
<feature type="transmembrane region" description="Helical" evidence="7">
    <location>
        <begin position="448"/>
        <end position="470"/>
    </location>
</feature>
<comment type="similarity">
    <text evidence="2">Belongs to the amino acid/polyamine transporter 2 family.</text>
</comment>
<feature type="region of interest" description="Disordered" evidence="6">
    <location>
        <begin position="1"/>
        <end position="50"/>
    </location>
</feature>
<feature type="transmembrane region" description="Helical" evidence="7">
    <location>
        <begin position="262"/>
        <end position="280"/>
    </location>
</feature>
<comment type="subcellular location">
    <subcellularLocation>
        <location evidence="1">Membrane</location>
        <topology evidence="1">Multi-pass membrane protein</topology>
    </subcellularLocation>
</comment>
<protein>
    <submittedName>
        <fullName evidence="9">Amino acid transporter, transmembrane domain-containing protein</fullName>
    </submittedName>
</protein>
<evidence type="ECO:0000256" key="6">
    <source>
        <dbReference type="SAM" id="MobiDB-lite"/>
    </source>
</evidence>